<dbReference type="InParanoid" id="A0A251VGN3"/>
<feature type="transmembrane region" description="Helical" evidence="1">
    <location>
        <begin position="63"/>
        <end position="82"/>
    </location>
</feature>
<name>A0A251VGN3_HELAN</name>
<gene>
    <name evidence="2" type="ORF">HannXRQ_Chr02g0047541</name>
</gene>
<dbReference type="EMBL" id="CM007891">
    <property type="protein sequence ID" value="OTG34594.1"/>
    <property type="molecule type" value="Genomic_DNA"/>
</dbReference>
<proteinExistence type="predicted"/>
<keyword evidence="3" id="KW-1185">Reference proteome</keyword>
<evidence type="ECO:0000313" key="2">
    <source>
        <dbReference type="EMBL" id="OTG34594.1"/>
    </source>
</evidence>
<sequence length="84" mass="9064">MSRDSLAESVNLILYSCVDSSRFGSVGEVSIDFASYAEATKLSSLSLPLINANSGAVLHVGPFFLSIFYGTLMEFMMTVIMIEA</sequence>
<dbReference type="AlphaFoldDB" id="A0A251VGN3"/>
<evidence type="ECO:0000313" key="3">
    <source>
        <dbReference type="Proteomes" id="UP000215914"/>
    </source>
</evidence>
<reference evidence="3" key="1">
    <citation type="journal article" date="2017" name="Nature">
        <title>The sunflower genome provides insights into oil metabolism, flowering and Asterid evolution.</title>
        <authorList>
            <person name="Badouin H."/>
            <person name="Gouzy J."/>
            <person name="Grassa C.J."/>
            <person name="Murat F."/>
            <person name="Staton S.E."/>
            <person name="Cottret L."/>
            <person name="Lelandais-Briere C."/>
            <person name="Owens G.L."/>
            <person name="Carrere S."/>
            <person name="Mayjonade B."/>
            <person name="Legrand L."/>
            <person name="Gill N."/>
            <person name="Kane N.C."/>
            <person name="Bowers J.E."/>
            <person name="Hubner S."/>
            <person name="Bellec A."/>
            <person name="Berard A."/>
            <person name="Berges H."/>
            <person name="Blanchet N."/>
            <person name="Boniface M.C."/>
            <person name="Brunel D."/>
            <person name="Catrice O."/>
            <person name="Chaidir N."/>
            <person name="Claudel C."/>
            <person name="Donnadieu C."/>
            <person name="Faraut T."/>
            <person name="Fievet G."/>
            <person name="Helmstetter N."/>
            <person name="King M."/>
            <person name="Knapp S.J."/>
            <person name="Lai Z."/>
            <person name="Le Paslier M.C."/>
            <person name="Lippi Y."/>
            <person name="Lorenzon L."/>
            <person name="Mandel J.R."/>
            <person name="Marage G."/>
            <person name="Marchand G."/>
            <person name="Marquand E."/>
            <person name="Bret-Mestries E."/>
            <person name="Morien E."/>
            <person name="Nambeesan S."/>
            <person name="Nguyen T."/>
            <person name="Pegot-Espagnet P."/>
            <person name="Pouilly N."/>
            <person name="Raftis F."/>
            <person name="Sallet E."/>
            <person name="Schiex T."/>
            <person name="Thomas J."/>
            <person name="Vandecasteele C."/>
            <person name="Vares D."/>
            <person name="Vear F."/>
            <person name="Vautrin S."/>
            <person name="Crespi M."/>
            <person name="Mangin B."/>
            <person name="Burke J.M."/>
            <person name="Salse J."/>
            <person name="Munos S."/>
            <person name="Vincourt P."/>
            <person name="Rieseberg L.H."/>
            <person name="Langlade N.B."/>
        </authorList>
    </citation>
    <scope>NUCLEOTIDE SEQUENCE [LARGE SCALE GENOMIC DNA]</scope>
    <source>
        <strain evidence="3">cv. SF193</strain>
    </source>
</reference>
<organism evidence="2 3">
    <name type="scientific">Helianthus annuus</name>
    <name type="common">Common sunflower</name>
    <dbReference type="NCBI Taxonomy" id="4232"/>
    <lineage>
        <taxon>Eukaryota</taxon>
        <taxon>Viridiplantae</taxon>
        <taxon>Streptophyta</taxon>
        <taxon>Embryophyta</taxon>
        <taxon>Tracheophyta</taxon>
        <taxon>Spermatophyta</taxon>
        <taxon>Magnoliopsida</taxon>
        <taxon>eudicotyledons</taxon>
        <taxon>Gunneridae</taxon>
        <taxon>Pentapetalae</taxon>
        <taxon>asterids</taxon>
        <taxon>campanulids</taxon>
        <taxon>Asterales</taxon>
        <taxon>Asteraceae</taxon>
        <taxon>Asteroideae</taxon>
        <taxon>Heliantheae alliance</taxon>
        <taxon>Heliantheae</taxon>
        <taxon>Helianthus</taxon>
    </lineage>
</organism>
<keyword evidence="1" id="KW-0472">Membrane</keyword>
<evidence type="ECO:0000256" key="1">
    <source>
        <dbReference type="SAM" id="Phobius"/>
    </source>
</evidence>
<dbReference type="Proteomes" id="UP000215914">
    <property type="component" value="Chromosome 2"/>
</dbReference>
<dbReference type="PANTHER" id="PTHR34452">
    <property type="entry name" value="MYOSIN HEAVY CHAIN-RELATED PROTEIN"/>
    <property type="match status" value="1"/>
</dbReference>
<dbReference type="PANTHER" id="PTHR34452:SF12">
    <property type="entry name" value="NT-TYPE C2 DOMAIN-CONTAINING PROTEIN"/>
    <property type="match status" value="1"/>
</dbReference>
<accession>A0A251VGN3</accession>
<keyword evidence="1" id="KW-1133">Transmembrane helix</keyword>
<keyword evidence="1" id="KW-0812">Transmembrane</keyword>
<protein>
    <submittedName>
        <fullName evidence="2">Uncharacterized protein</fullName>
    </submittedName>
</protein>